<keyword evidence="5" id="KW-0804">Transcription</keyword>
<keyword evidence="4" id="KW-0238">DNA-binding</keyword>
<dbReference type="PANTHER" id="PTHR46577">
    <property type="entry name" value="HTH-TYPE TRANSCRIPTIONAL REGULATORY PROTEIN GABR"/>
    <property type="match status" value="1"/>
</dbReference>
<comment type="caution">
    <text evidence="7">The sequence shown here is derived from an EMBL/GenBank/DDBJ whole genome shotgun (WGS) entry which is preliminary data.</text>
</comment>
<dbReference type="Gene3D" id="3.40.640.10">
    <property type="entry name" value="Type I PLP-dependent aspartate aminotransferase-like (Major domain)"/>
    <property type="match status" value="1"/>
</dbReference>
<keyword evidence="3" id="KW-0805">Transcription regulation</keyword>
<dbReference type="InterPro" id="IPR004839">
    <property type="entry name" value="Aminotransferase_I/II_large"/>
</dbReference>
<dbReference type="SUPFAM" id="SSF46785">
    <property type="entry name" value="Winged helix' DNA-binding domain"/>
    <property type="match status" value="1"/>
</dbReference>
<evidence type="ECO:0000256" key="2">
    <source>
        <dbReference type="ARBA" id="ARBA00022898"/>
    </source>
</evidence>
<keyword evidence="8" id="KW-1185">Reference proteome</keyword>
<dbReference type="InterPro" id="IPR015421">
    <property type="entry name" value="PyrdxlP-dep_Trfase_major"/>
</dbReference>
<proteinExistence type="inferred from homology"/>
<evidence type="ECO:0000313" key="8">
    <source>
        <dbReference type="Proteomes" id="UP001555786"/>
    </source>
</evidence>
<keyword evidence="7" id="KW-0032">Aminotransferase</keyword>
<gene>
    <name evidence="7" type="ORF">ABXS05_14300</name>
</gene>
<protein>
    <submittedName>
        <fullName evidence="7">PLP-dependent aminotransferase family protein</fullName>
    </submittedName>
</protein>
<dbReference type="InterPro" id="IPR000524">
    <property type="entry name" value="Tscrpt_reg_HTH_GntR"/>
</dbReference>
<keyword evidence="2" id="KW-0663">Pyridoxal phosphate</keyword>
<reference evidence="7 8" key="1">
    <citation type="submission" date="2024-07" db="EMBL/GenBank/DDBJ databases">
        <title>Description of Labrys sedimenti sp. nov., isolated from a diclofenac-degrading enrichment culture.</title>
        <authorList>
            <person name="Tancsics A."/>
            <person name="Csepanyi A."/>
        </authorList>
    </citation>
    <scope>NUCLEOTIDE SEQUENCE [LARGE SCALE GENOMIC DNA]</scope>
    <source>
        <strain evidence="7 8">LMG 23578</strain>
    </source>
</reference>
<dbReference type="CDD" id="cd00609">
    <property type="entry name" value="AAT_like"/>
    <property type="match status" value="1"/>
</dbReference>
<accession>A0ABV3PMP2</accession>
<evidence type="ECO:0000259" key="6">
    <source>
        <dbReference type="PROSITE" id="PS50949"/>
    </source>
</evidence>
<dbReference type="Pfam" id="PF00392">
    <property type="entry name" value="GntR"/>
    <property type="match status" value="1"/>
</dbReference>
<organism evidence="7 8">
    <name type="scientific">Labrys neptuniae</name>
    <dbReference type="NCBI Taxonomy" id="376174"/>
    <lineage>
        <taxon>Bacteria</taxon>
        <taxon>Pseudomonadati</taxon>
        <taxon>Pseudomonadota</taxon>
        <taxon>Alphaproteobacteria</taxon>
        <taxon>Hyphomicrobiales</taxon>
        <taxon>Xanthobacteraceae</taxon>
        <taxon>Labrys</taxon>
    </lineage>
</organism>
<dbReference type="InterPro" id="IPR015422">
    <property type="entry name" value="PyrdxlP-dep_Trfase_small"/>
</dbReference>
<evidence type="ECO:0000256" key="4">
    <source>
        <dbReference type="ARBA" id="ARBA00023125"/>
    </source>
</evidence>
<evidence type="ECO:0000256" key="1">
    <source>
        <dbReference type="ARBA" id="ARBA00005384"/>
    </source>
</evidence>
<dbReference type="SMART" id="SM00345">
    <property type="entry name" value="HTH_GNTR"/>
    <property type="match status" value="1"/>
</dbReference>
<sequence length="452" mass="47739">MKLASPWEPRLTPGDDPPFERLAAALADDIAAGLIGAGDRLPAHRDLAWRLGIGVGTVTKAYAKLEQRGLVRSLHGRGMFVAGTSAMATGSIDLGINAPPQMLSDRLLQATLSTLAKRLDAETFGAYSHPAGRPEHRRLMARWLARWGVDAGPDRIVLTHGAQHALAIAMAMACPPGTHLLTEALTYPGGLLVARQAGLETIGLAMDREGLTPGALAEALGADHGRHRVLYVTPTLHNPTTATMGAERRQDVVRLCRAHDVIIIEDDVYGIFAPAGVRPLACLAPERTFHVTSLSKALSPGLRMGALVVPSDRVAEAEARLQASSTMASALQAEIMGMWLTDGTAEAVASSIRADAVRRSAFAADRLPKQAALRINDGFHAWLPMPAEAADRFVARAALRGVALMPARAAMADPSAPDGGVRISLGAPAMAQLDQALGILADLFLPERPVLV</sequence>
<dbReference type="EMBL" id="JBFNQD010000004">
    <property type="protein sequence ID" value="MEW9306718.1"/>
    <property type="molecule type" value="Genomic_DNA"/>
</dbReference>
<dbReference type="PANTHER" id="PTHR46577:SF1">
    <property type="entry name" value="HTH-TYPE TRANSCRIPTIONAL REGULATORY PROTEIN GABR"/>
    <property type="match status" value="1"/>
</dbReference>
<evidence type="ECO:0000313" key="7">
    <source>
        <dbReference type="EMBL" id="MEW9306718.1"/>
    </source>
</evidence>
<dbReference type="RefSeq" id="WP_367624363.1">
    <property type="nucleotide sequence ID" value="NZ_JBFNQD010000004.1"/>
</dbReference>
<dbReference type="PROSITE" id="PS50949">
    <property type="entry name" value="HTH_GNTR"/>
    <property type="match status" value="1"/>
</dbReference>
<dbReference type="InterPro" id="IPR036388">
    <property type="entry name" value="WH-like_DNA-bd_sf"/>
</dbReference>
<evidence type="ECO:0000256" key="5">
    <source>
        <dbReference type="ARBA" id="ARBA00023163"/>
    </source>
</evidence>
<dbReference type="InterPro" id="IPR015424">
    <property type="entry name" value="PyrdxlP-dep_Trfase"/>
</dbReference>
<dbReference type="GO" id="GO:0008483">
    <property type="term" value="F:transaminase activity"/>
    <property type="evidence" value="ECO:0007669"/>
    <property type="project" value="UniProtKB-KW"/>
</dbReference>
<dbReference type="Proteomes" id="UP001555786">
    <property type="component" value="Unassembled WGS sequence"/>
</dbReference>
<dbReference type="Pfam" id="PF00155">
    <property type="entry name" value="Aminotran_1_2"/>
    <property type="match status" value="1"/>
</dbReference>
<dbReference type="CDD" id="cd07377">
    <property type="entry name" value="WHTH_GntR"/>
    <property type="match status" value="1"/>
</dbReference>
<dbReference type="SUPFAM" id="SSF53383">
    <property type="entry name" value="PLP-dependent transferases"/>
    <property type="match status" value="1"/>
</dbReference>
<evidence type="ECO:0000256" key="3">
    <source>
        <dbReference type="ARBA" id="ARBA00023015"/>
    </source>
</evidence>
<feature type="domain" description="HTH gntR-type" evidence="6">
    <location>
        <begin position="16"/>
        <end position="84"/>
    </location>
</feature>
<name>A0ABV3PMP2_9HYPH</name>
<dbReference type="Gene3D" id="1.10.10.10">
    <property type="entry name" value="Winged helix-like DNA-binding domain superfamily/Winged helix DNA-binding domain"/>
    <property type="match status" value="1"/>
</dbReference>
<dbReference type="InterPro" id="IPR051446">
    <property type="entry name" value="HTH_trans_reg/aminotransferase"/>
</dbReference>
<dbReference type="Gene3D" id="3.90.1150.10">
    <property type="entry name" value="Aspartate Aminotransferase, domain 1"/>
    <property type="match status" value="1"/>
</dbReference>
<comment type="similarity">
    <text evidence="1">In the C-terminal section; belongs to the class-I pyridoxal-phosphate-dependent aminotransferase family.</text>
</comment>
<keyword evidence="7" id="KW-0808">Transferase</keyword>
<dbReference type="InterPro" id="IPR036390">
    <property type="entry name" value="WH_DNA-bd_sf"/>
</dbReference>